<dbReference type="PANTHER" id="PTHR37299:SF1">
    <property type="entry name" value="STAGE 0 SPORULATION PROTEIN A HOMOLOG"/>
    <property type="match status" value="1"/>
</dbReference>
<feature type="domain" description="Response regulatory" evidence="4">
    <location>
        <begin position="2"/>
        <end position="118"/>
    </location>
</feature>
<evidence type="ECO:0000313" key="6">
    <source>
        <dbReference type="EMBL" id="MBB2184576.1"/>
    </source>
</evidence>
<gene>
    <name evidence="6" type="ORF">H0486_16985</name>
</gene>
<dbReference type="SMART" id="SM00448">
    <property type="entry name" value="REC"/>
    <property type="match status" value="1"/>
</dbReference>
<dbReference type="AlphaFoldDB" id="A0A839K4M6"/>
<organism evidence="6 7">
    <name type="scientific">Variimorphobacter saccharofermentans</name>
    <dbReference type="NCBI Taxonomy" id="2755051"/>
    <lineage>
        <taxon>Bacteria</taxon>
        <taxon>Bacillati</taxon>
        <taxon>Bacillota</taxon>
        <taxon>Clostridia</taxon>
        <taxon>Lachnospirales</taxon>
        <taxon>Lachnospiraceae</taxon>
        <taxon>Variimorphobacter</taxon>
    </lineage>
</organism>
<evidence type="ECO:0000256" key="1">
    <source>
        <dbReference type="ARBA" id="ARBA00018672"/>
    </source>
</evidence>
<evidence type="ECO:0000256" key="3">
    <source>
        <dbReference type="PROSITE-ProRule" id="PRU00169"/>
    </source>
</evidence>
<dbReference type="GO" id="GO:0003677">
    <property type="term" value="F:DNA binding"/>
    <property type="evidence" value="ECO:0007669"/>
    <property type="project" value="InterPro"/>
</dbReference>
<comment type="caution">
    <text evidence="6">The sequence shown here is derived from an EMBL/GenBank/DDBJ whole genome shotgun (WGS) entry which is preliminary data.</text>
</comment>
<feature type="modified residue" description="4-aspartylphosphate" evidence="3">
    <location>
        <position position="55"/>
    </location>
</feature>
<dbReference type="Gene3D" id="3.40.50.2300">
    <property type="match status" value="1"/>
</dbReference>
<dbReference type="InterPro" id="IPR007492">
    <property type="entry name" value="LytTR_DNA-bd_dom"/>
</dbReference>
<keyword evidence="7" id="KW-1185">Reference proteome</keyword>
<accession>A0A839K4M6</accession>
<feature type="domain" description="HTH LytTR-type" evidence="5">
    <location>
        <begin position="127"/>
        <end position="226"/>
    </location>
</feature>
<dbReference type="Proteomes" id="UP000574276">
    <property type="component" value="Unassembled WGS sequence"/>
</dbReference>
<dbReference type="Pfam" id="PF04397">
    <property type="entry name" value="LytTR"/>
    <property type="match status" value="1"/>
</dbReference>
<dbReference type="SUPFAM" id="SSF52172">
    <property type="entry name" value="CheY-like"/>
    <property type="match status" value="1"/>
</dbReference>
<evidence type="ECO:0000313" key="7">
    <source>
        <dbReference type="Proteomes" id="UP000574276"/>
    </source>
</evidence>
<dbReference type="InterPro" id="IPR046947">
    <property type="entry name" value="LytR-like"/>
</dbReference>
<dbReference type="EMBL" id="JACEGA010000001">
    <property type="protein sequence ID" value="MBB2184576.1"/>
    <property type="molecule type" value="Genomic_DNA"/>
</dbReference>
<proteinExistence type="predicted"/>
<evidence type="ECO:0000259" key="5">
    <source>
        <dbReference type="PROSITE" id="PS50930"/>
    </source>
</evidence>
<name>A0A839K4M6_9FIRM</name>
<dbReference type="PROSITE" id="PS50930">
    <property type="entry name" value="HTH_LYTTR"/>
    <property type="match status" value="1"/>
</dbReference>
<evidence type="ECO:0000256" key="2">
    <source>
        <dbReference type="ARBA" id="ARBA00024867"/>
    </source>
</evidence>
<keyword evidence="3" id="KW-0597">Phosphoprotein</keyword>
<dbReference type="InterPro" id="IPR001789">
    <property type="entry name" value="Sig_transdc_resp-reg_receiver"/>
</dbReference>
<dbReference type="InterPro" id="IPR011006">
    <property type="entry name" value="CheY-like_superfamily"/>
</dbReference>
<dbReference type="Gene3D" id="2.40.50.1020">
    <property type="entry name" value="LytTr DNA-binding domain"/>
    <property type="match status" value="1"/>
</dbReference>
<dbReference type="PANTHER" id="PTHR37299">
    <property type="entry name" value="TRANSCRIPTIONAL REGULATOR-RELATED"/>
    <property type="match status" value="1"/>
</dbReference>
<protein>
    <recommendedName>
        <fullName evidence="1">Stage 0 sporulation protein A homolog</fullName>
    </recommendedName>
</protein>
<reference evidence="6 7" key="1">
    <citation type="submission" date="2020-07" db="EMBL/GenBank/DDBJ databases">
        <title>Characterization and genome sequencing of isolate MD1, a novel member within the family Lachnospiraceae.</title>
        <authorList>
            <person name="Rettenmaier R."/>
            <person name="Di Bello L."/>
            <person name="Zinser C."/>
            <person name="Scheitz K."/>
            <person name="Liebl W."/>
            <person name="Zverlov V."/>
        </authorList>
    </citation>
    <scope>NUCLEOTIDE SEQUENCE [LARGE SCALE GENOMIC DNA]</scope>
    <source>
        <strain evidence="6 7">MD1</strain>
    </source>
</reference>
<dbReference type="SMART" id="SM00850">
    <property type="entry name" value="LytTR"/>
    <property type="match status" value="1"/>
</dbReference>
<comment type="function">
    <text evidence="2">May play the central regulatory role in sporulation. It may be an element of the effector pathway responsible for the activation of sporulation genes in response to nutritional stress. Spo0A may act in concert with spo0H (a sigma factor) to control the expression of some genes that are critical to the sporulation process.</text>
</comment>
<dbReference type="PROSITE" id="PS50110">
    <property type="entry name" value="RESPONSE_REGULATORY"/>
    <property type="match status" value="1"/>
</dbReference>
<sequence length="231" mass="27336">MRVAVCDDEQIIRSITVKLLKEYSNQVSIDFEILTFSSGEELLQYNKDIDIILMDIEMDGIDGIKTTDLIYRRNPKTLTILLTSHVRRFKEGYKVHAFRFMTKPIQRSEFKEYMNDAIAEILGNKTITLRKDGVDMKVYIRNILYIAAQFGYSEIWTTKDMFRSELSLLQWEDQLDKTLFFRCHKKYIVNVGQIEDLIKNIVILKNGEKVKVSRRKYPDLREIFINFNVTH</sequence>
<dbReference type="RefSeq" id="WP_228354139.1">
    <property type="nucleotide sequence ID" value="NZ_JACEGA010000001.1"/>
</dbReference>
<evidence type="ECO:0000259" key="4">
    <source>
        <dbReference type="PROSITE" id="PS50110"/>
    </source>
</evidence>
<dbReference type="GO" id="GO:0000156">
    <property type="term" value="F:phosphorelay response regulator activity"/>
    <property type="evidence" value="ECO:0007669"/>
    <property type="project" value="InterPro"/>
</dbReference>
<dbReference type="Pfam" id="PF00072">
    <property type="entry name" value="Response_reg"/>
    <property type="match status" value="1"/>
</dbReference>